<dbReference type="InterPro" id="IPR037069">
    <property type="entry name" value="AcylCoA_DH/ox_N_sf"/>
</dbReference>
<dbReference type="PANTHER" id="PTHR43884:SF20">
    <property type="entry name" value="ACYL-COA DEHYDROGENASE FADE28"/>
    <property type="match status" value="1"/>
</dbReference>
<dbReference type="InterPro" id="IPR013786">
    <property type="entry name" value="AcylCoA_DH/ox_N"/>
</dbReference>
<dbReference type="Pfam" id="PF02771">
    <property type="entry name" value="Acyl-CoA_dh_N"/>
    <property type="match status" value="1"/>
</dbReference>
<feature type="domain" description="Acyl-CoA dehydrogenase/oxidase C-terminal" evidence="6">
    <location>
        <begin position="208"/>
        <end position="339"/>
    </location>
</feature>
<dbReference type="InterPro" id="IPR036250">
    <property type="entry name" value="AcylCo_DH-like_C"/>
</dbReference>
<dbReference type="AlphaFoldDB" id="A0A1X7EL42"/>
<name>A0A1X7EL42_9PROT</name>
<organism evidence="8 9">
    <name type="scientific">Azospirillum oryzae</name>
    <dbReference type="NCBI Taxonomy" id="286727"/>
    <lineage>
        <taxon>Bacteria</taxon>
        <taxon>Pseudomonadati</taxon>
        <taxon>Pseudomonadota</taxon>
        <taxon>Alphaproteobacteria</taxon>
        <taxon>Rhodospirillales</taxon>
        <taxon>Azospirillaceae</taxon>
        <taxon>Azospirillum</taxon>
    </lineage>
</organism>
<dbReference type="STRING" id="286727.SAMN02982917_1835"/>
<dbReference type="OrthoDB" id="2450120at2"/>
<proteinExistence type="inferred from homology"/>
<dbReference type="InterPro" id="IPR009075">
    <property type="entry name" value="AcylCo_DH/oxidase_C"/>
</dbReference>
<sequence length="354" mass="36708">MTSDTSRILVDTAQRFFADRITPEALHRADTGEWLADIWAAADDLGLPLALVPEEAGGFGVDMVDALGLIRIAGAAAAPLPLAETMLASWLLAKAGLELIAGPASVAPVLADDRLDLTREGSGWRLTGSAHRVPWGRVAAGIAVIAEHDGVPHVARIDAGGWTMENATNLAGEPRDTLCFDVRLDAASVAPAPDGIDGAALRAVGATMRSLALAGAIDRVLALTTRYAGERVQFGRTLGKFQAVQQSLAVLAGQAAAAGAAADAAAEVVAEGFRPLPIAAAKVRCGEAAGIAASIAHQVHGAIGFTQEHSLHHLTRRLWAWREEFGNEAVWSRIIGRHVAAAGADGLWPLVTAA</sequence>
<evidence type="ECO:0000313" key="9">
    <source>
        <dbReference type="Proteomes" id="UP000192936"/>
    </source>
</evidence>
<dbReference type="Pfam" id="PF00441">
    <property type="entry name" value="Acyl-CoA_dh_1"/>
    <property type="match status" value="1"/>
</dbReference>
<dbReference type="Gene3D" id="1.10.540.10">
    <property type="entry name" value="Acyl-CoA dehydrogenase/oxidase, N-terminal domain"/>
    <property type="match status" value="1"/>
</dbReference>
<dbReference type="GO" id="GO:0003995">
    <property type="term" value="F:acyl-CoA dehydrogenase activity"/>
    <property type="evidence" value="ECO:0007669"/>
    <property type="project" value="TreeGrafter"/>
</dbReference>
<evidence type="ECO:0000256" key="2">
    <source>
        <dbReference type="ARBA" id="ARBA00009347"/>
    </source>
</evidence>
<evidence type="ECO:0000259" key="6">
    <source>
        <dbReference type="Pfam" id="PF00441"/>
    </source>
</evidence>
<keyword evidence="4" id="KW-0274">FAD</keyword>
<gene>
    <name evidence="8" type="ORF">SAMN02982917_1835</name>
</gene>
<dbReference type="GO" id="GO:0050660">
    <property type="term" value="F:flavin adenine dinucleotide binding"/>
    <property type="evidence" value="ECO:0007669"/>
    <property type="project" value="InterPro"/>
</dbReference>
<comment type="similarity">
    <text evidence="2">Belongs to the acyl-CoA dehydrogenase family.</text>
</comment>
<evidence type="ECO:0000256" key="1">
    <source>
        <dbReference type="ARBA" id="ARBA00001974"/>
    </source>
</evidence>
<dbReference type="PANTHER" id="PTHR43884">
    <property type="entry name" value="ACYL-COA DEHYDROGENASE"/>
    <property type="match status" value="1"/>
</dbReference>
<dbReference type="RefSeq" id="WP_085084396.1">
    <property type="nucleotide sequence ID" value="NZ_FXAK01000002.1"/>
</dbReference>
<reference evidence="8 9" key="1">
    <citation type="submission" date="2017-04" db="EMBL/GenBank/DDBJ databases">
        <authorList>
            <person name="Afonso C.L."/>
            <person name="Miller P.J."/>
            <person name="Scott M.A."/>
            <person name="Spackman E."/>
            <person name="Goraichik I."/>
            <person name="Dimitrov K.M."/>
            <person name="Suarez D.L."/>
            <person name="Swayne D.E."/>
        </authorList>
    </citation>
    <scope>NUCLEOTIDE SEQUENCE [LARGE SCALE GENOMIC DNA]</scope>
    <source>
        <strain evidence="8 9">A2P</strain>
    </source>
</reference>
<dbReference type="SUPFAM" id="SSF56645">
    <property type="entry name" value="Acyl-CoA dehydrogenase NM domain-like"/>
    <property type="match status" value="1"/>
</dbReference>
<dbReference type="SUPFAM" id="SSF47203">
    <property type="entry name" value="Acyl-CoA dehydrogenase C-terminal domain-like"/>
    <property type="match status" value="1"/>
</dbReference>
<evidence type="ECO:0000256" key="4">
    <source>
        <dbReference type="ARBA" id="ARBA00022827"/>
    </source>
</evidence>
<protein>
    <submittedName>
        <fullName evidence="8">Acyl-CoA dehydrogenase</fullName>
    </submittedName>
</protein>
<dbReference type="Gene3D" id="1.20.140.10">
    <property type="entry name" value="Butyryl-CoA Dehydrogenase, subunit A, domain 3"/>
    <property type="match status" value="1"/>
</dbReference>
<keyword evidence="3" id="KW-0285">Flavoprotein</keyword>
<evidence type="ECO:0000313" key="8">
    <source>
        <dbReference type="EMBL" id="SMF35778.1"/>
    </source>
</evidence>
<dbReference type="InterPro" id="IPR009100">
    <property type="entry name" value="AcylCoA_DH/oxidase_NM_dom_sf"/>
</dbReference>
<evidence type="ECO:0000256" key="3">
    <source>
        <dbReference type="ARBA" id="ARBA00022630"/>
    </source>
</evidence>
<accession>A0A1X7EL42</accession>
<evidence type="ECO:0000259" key="7">
    <source>
        <dbReference type="Pfam" id="PF02771"/>
    </source>
</evidence>
<keyword evidence="5" id="KW-0560">Oxidoreductase</keyword>
<comment type="cofactor">
    <cofactor evidence="1">
        <name>FAD</name>
        <dbReference type="ChEBI" id="CHEBI:57692"/>
    </cofactor>
</comment>
<feature type="domain" description="Acyl-CoA dehydrogenase/oxidase N-terminal" evidence="7">
    <location>
        <begin position="4"/>
        <end position="96"/>
    </location>
</feature>
<dbReference type="Proteomes" id="UP000192936">
    <property type="component" value="Unassembled WGS sequence"/>
</dbReference>
<dbReference type="EMBL" id="FXAK01000002">
    <property type="protein sequence ID" value="SMF35778.1"/>
    <property type="molecule type" value="Genomic_DNA"/>
</dbReference>
<evidence type="ECO:0000256" key="5">
    <source>
        <dbReference type="ARBA" id="ARBA00023002"/>
    </source>
</evidence>